<comment type="caution">
    <text evidence="2">The sequence shown here is derived from an EMBL/GenBank/DDBJ whole genome shotgun (WGS) entry which is preliminary data.</text>
</comment>
<dbReference type="EMBL" id="JAGXFD010000001">
    <property type="protein sequence ID" value="MBZ9566964.1"/>
    <property type="molecule type" value="Genomic_DNA"/>
</dbReference>
<name>A0ABS7WXV4_9GAMM</name>
<reference evidence="2 3" key="1">
    <citation type="submission" date="2021-05" db="EMBL/GenBank/DDBJ databases">
        <title>Petroleum and Energy Research Collection (APPE): ex situ preservation of microbial diversity associated with the oil industry and exploitation of its biotechnological potential.</title>
        <authorList>
            <person name="Paixao C.T.M."/>
            <person name="Gomes M.B."/>
            <person name="Oliveira V.M."/>
        </authorList>
    </citation>
    <scope>NUCLEOTIDE SEQUENCE [LARGE SCALE GENOMIC DNA]</scope>
    <source>
        <strain evidence="2 3">LIT2</strain>
    </source>
</reference>
<dbReference type="SUPFAM" id="SSF109854">
    <property type="entry name" value="DinB/YfiT-like putative metalloenzymes"/>
    <property type="match status" value="1"/>
</dbReference>
<dbReference type="InterPro" id="IPR034660">
    <property type="entry name" value="DinB/YfiT-like"/>
</dbReference>
<gene>
    <name evidence="2" type="ORF">KGQ91_04585</name>
</gene>
<evidence type="ECO:0000313" key="3">
    <source>
        <dbReference type="Proteomes" id="UP001319883"/>
    </source>
</evidence>
<proteinExistence type="predicted"/>
<keyword evidence="3" id="KW-1185">Reference proteome</keyword>
<dbReference type="Proteomes" id="UP001319883">
    <property type="component" value="Unassembled WGS sequence"/>
</dbReference>
<dbReference type="InterPro" id="IPR024775">
    <property type="entry name" value="DinB-like"/>
</dbReference>
<protein>
    <submittedName>
        <fullName evidence="2">DinB family protein</fullName>
    </submittedName>
</protein>
<dbReference type="PANTHER" id="PTHR39473:SF1">
    <property type="entry name" value="DINB-LIKE DOMAIN-CONTAINING PROTEIN"/>
    <property type="match status" value="1"/>
</dbReference>
<accession>A0ABS7WXV4</accession>
<evidence type="ECO:0000313" key="2">
    <source>
        <dbReference type="EMBL" id="MBZ9566964.1"/>
    </source>
</evidence>
<sequence>MIKPVLAALIDEACDTLDQLTGFVSRLTSAQYTALHGADARHTIGKHVRHILDHYEALLAQEGVAPAPTVDYERRQRDPDVEQRPECALEQLQNLANRLSRLGGQPTATRRVHFAYHVGGQRSLLPSSLERELAFLTSHAIHHMAIIALLADTQDVEVANTFGVHPSTLRHWQRAFPPRQQPPRQPQEVPS</sequence>
<dbReference type="RefSeq" id="WP_224420383.1">
    <property type="nucleotide sequence ID" value="NZ_JAGXFD010000001.1"/>
</dbReference>
<dbReference type="Pfam" id="PF12867">
    <property type="entry name" value="DinB_2"/>
    <property type="match status" value="1"/>
</dbReference>
<dbReference type="PANTHER" id="PTHR39473">
    <property type="match status" value="1"/>
</dbReference>
<feature type="domain" description="DinB-like" evidence="1">
    <location>
        <begin position="17"/>
        <end position="147"/>
    </location>
</feature>
<organism evidence="2 3">
    <name type="scientific">Modicisalibacter tunisiensis</name>
    <dbReference type="NCBI Taxonomy" id="390637"/>
    <lineage>
        <taxon>Bacteria</taxon>
        <taxon>Pseudomonadati</taxon>
        <taxon>Pseudomonadota</taxon>
        <taxon>Gammaproteobacteria</taxon>
        <taxon>Oceanospirillales</taxon>
        <taxon>Halomonadaceae</taxon>
        <taxon>Modicisalibacter</taxon>
    </lineage>
</organism>
<evidence type="ECO:0000259" key="1">
    <source>
        <dbReference type="Pfam" id="PF12867"/>
    </source>
</evidence>